<dbReference type="Proteomes" id="UP000074108">
    <property type="component" value="Unassembled WGS sequence"/>
</dbReference>
<proteinExistence type="predicted"/>
<dbReference type="STRING" id="1150625.Q75_13425"/>
<name>A0A147K600_9BACI</name>
<sequence length="345" mass="39362">MTDVIGRNEPCRCGSGKKYKKCCGANGGVSIEQLVTTELNQLQMQLMDSVYSNKSEDMVKAYQEYQSQYERFTQDEETYEMAFTIWYLFLYQNGQGVKTFVEKVSSDVTRDRTLQALQSWTEAPIVLGKVSKKEGSTLTIQDSLTGEQFIVQEEDEDIVEDTFLVSTLLHYGEKGFSLFGLYFIYPGYGEELVSYVKEYVKNLETDFFRIVDESFRRYEGEEKSESKPKLKGKAKLGKPSYESAITALEEFLKANGEEEENVQFVKNLLATYLERETPSMRNPNVYAAAVVEGVKHYLPKHVNLLQKEIAESFSVSPQSISKKSRDIIDAVQDLLESKEGLSVQR</sequence>
<dbReference type="PATRIC" id="fig|1150625.3.peg.2826"/>
<accession>A0A147K600</accession>
<dbReference type="SUPFAM" id="SSF103642">
    <property type="entry name" value="Sec-C motif"/>
    <property type="match status" value="1"/>
</dbReference>
<dbReference type="RefSeq" id="WP_059351646.1">
    <property type="nucleotide sequence ID" value="NZ_LDYG01000042.1"/>
</dbReference>
<reference evidence="1 2" key="1">
    <citation type="journal article" date="2016" name="Front. Microbiol.">
        <title>Microevolution Analysis of Bacillus coahuilensis Unveils Differences in Phosphorus Acquisition Strategies and Their Regulation.</title>
        <authorList>
            <person name="Gomez-Lunar Z."/>
            <person name="Hernandez-Gonzalez I."/>
            <person name="Rodriguez-Torres M.D."/>
            <person name="Souza V."/>
            <person name="Olmedo-Alvarez G."/>
        </authorList>
    </citation>
    <scope>NUCLEOTIDE SEQUENCE [LARGE SCALE GENOMIC DNA]</scope>
    <source>
        <strain evidence="2">p1.1.43</strain>
    </source>
</reference>
<organism evidence="1 2">
    <name type="scientific">Bacillus coahuilensis p1.1.43</name>
    <dbReference type="NCBI Taxonomy" id="1150625"/>
    <lineage>
        <taxon>Bacteria</taxon>
        <taxon>Bacillati</taxon>
        <taxon>Bacillota</taxon>
        <taxon>Bacilli</taxon>
        <taxon>Bacillales</taxon>
        <taxon>Bacillaceae</taxon>
        <taxon>Bacillus</taxon>
    </lineage>
</organism>
<dbReference type="AlphaFoldDB" id="A0A147K600"/>
<dbReference type="Pfam" id="PF02810">
    <property type="entry name" value="SEC-C"/>
    <property type="match status" value="1"/>
</dbReference>
<comment type="caution">
    <text evidence="1">The sequence shown here is derived from an EMBL/GenBank/DDBJ whole genome shotgun (WGS) entry which is preliminary data.</text>
</comment>
<evidence type="ECO:0008006" key="3">
    <source>
        <dbReference type="Google" id="ProtNLM"/>
    </source>
</evidence>
<dbReference type="InterPro" id="IPR004027">
    <property type="entry name" value="SEC_C_motif"/>
</dbReference>
<keyword evidence="2" id="KW-1185">Reference proteome</keyword>
<gene>
    <name evidence="1" type="ORF">Q75_13425</name>
</gene>
<evidence type="ECO:0000313" key="1">
    <source>
        <dbReference type="EMBL" id="KUP05245.1"/>
    </source>
</evidence>
<dbReference type="Gene3D" id="3.10.450.50">
    <property type="match status" value="1"/>
</dbReference>
<protein>
    <recommendedName>
        <fullName evidence="3">SEC-C motif-containing protein</fullName>
    </recommendedName>
</protein>
<evidence type="ECO:0000313" key="2">
    <source>
        <dbReference type="Proteomes" id="UP000074108"/>
    </source>
</evidence>
<dbReference type="EMBL" id="LDYG01000042">
    <property type="protein sequence ID" value="KUP05245.1"/>
    <property type="molecule type" value="Genomic_DNA"/>
</dbReference>